<dbReference type="InterPro" id="IPR050312">
    <property type="entry name" value="IolE/XylAMocC-like"/>
</dbReference>
<dbReference type="AlphaFoldDB" id="A0A934VPV6"/>
<name>A0A934VPV6_9BACT</name>
<dbReference type="PANTHER" id="PTHR12110:SF53">
    <property type="entry name" value="BLR5974 PROTEIN"/>
    <property type="match status" value="1"/>
</dbReference>
<keyword evidence="3" id="KW-1185">Reference proteome</keyword>
<evidence type="ECO:0000313" key="3">
    <source>
        <dbReference type="Proteomes" id="UP000617628"/>
    </source>
</evidence>
<proteinExistence type="predicted"/>
<evidence type="ECO:0000259" key="1">
    <source>
        <dbReference type="Pfam" id="PF01261"/>
    </source>
</evidence>
<reference evidence="2" key="1">
    <citation type="submission" date="2021-01" db="EMBL/GenBank/DDBJ databases">
        <title>Modified the classification status of verrucomicrobia.</title>
        <authorList>
            <person name="Feng X."/>
        </authorList>
    </citation>
    <scope>NUCLEOTIDE SEQUENCE</scope>
    <source>
        <strain evidence="2">KCTC 13126</strain>
    </source>
</reference>
<comment type="caution">
    <text evidence="2">The sequence shown here is derived from an EMBL/GenBank/DDBJ whole genome shotgun (WGS) entry which is preliminary data.</text>
</comment>
<dbReference type="Gene3D" id="3.20.20.150">
    <property type="entry name" value="Divalent-metal-dependent TIM barrel enzymes"/>
    <property type="match status" value="1"/>
</dbReference>
<dbReference type="Pfam" id="PF01261">
    <property type="entry name" value="AP_endonuc_2"/>
    <property type="match status" value="1"/>
</dbReference>
<sequence>MKSSICSFAFHRHFFSGIVDALKYIELSRELGVTHLHFWIVHLLKDLDMAEVRRWDWTPGSPEIPSWMNAPQDDGWAREIRQTTEGLGLEHEMLAMEKGYAHLQSPAERQKHRNFLREWIEFAGKVGIPAIRVDPGGQRDLSPLEVQNIVTSYREVVSMAKDHGVRIFVENHWGASQQPDFLNHLLDKVEGLGLLLDSWNFGSAEERSYGWASLSHRAEAVHIKTRQVDSNGIEHMYPIDDGIKQLCSNNYDGIWGIESFPQNEEEEIEAVQNTLKLIQRAVSDSS</sequence>
<dbReference type="EMBL" id="JAENIL010000021">
    <property type="protein sequence ID" value="MBK1877672.1"/>
    <property type="molecule type" value="Genomic_DNA"/>
</dbReference>
<dbReference type="RefSeq" id="WP_200355887.1">
    <property type="nucleotide sequence ID" value="NZ_JAENIL010000021.1"/>
</dbReference>
<dbReference type="InterPro" id="IPR013022">
    <property type="entry name" value="Xyl_isomerase-like_TIM-brl"/>
</dbReference>
<dbReference type="Proteomes" id="UP000617628">
    <property type="component" value="Unassembled WGS sequence"/>
</dbReference>
<dbReference type="InterPro" id="IPR036237">
    <property type="entry name" value="Xyl_isomerase-like_sf"/>
</dbReference>
<protein>
    <submittedName>
        <fullName evidence="2">TIM barrel protein</fullName>
    </submittedName>
</protein>
<dbReference type="PANTHER" id="PTHR12110">
    <property type="entry name" value="HYDROXYPYRUVATE ISOMERASE"/>
    <property type="match status" value="1"/>
</dbReference>
<organism evidence="2 3">
    <name type="scientific">Pelagicoccus mobilis</name>
    <dbReference type="NCBI Taxonomy" id="415221"/>
    <lineage>
        <taxon>Bacteria</taxon>
        <taxon>Pseudomonadati</taxon>
        <taxon>Verrucomicrobiota</taxon>
        <taxon>Opitutia</taxon>
        <taxon>Puniceicoccales</taxon>
        <taxon>Pelagicoccaceae</taxon>
        <taxon>Pelagicoccus</taxon>
    </lineage>
</organism>
<gene>
    <name evidence="2" type="ORF">JIN87_12410</name>
</gene>
<dbReference type="SUPFAM" id="SSF51658">
    <property type="entry name" value="Xylose isomerase-like"/>
    <property type="match status" value="1"/>
</dbReference>
<accession>A0A934VPV6</accession>
<evidence type="ECO:0000313" key="2">
    <source>
        <dbReference type="EMBL" id="MBK1877672.1"/>
    </source>
</evidence>
<feature type="domain" description="Xylose isomerase-like TIM barrel" evidence="1">
    <location>
        <begin position="69"/>
        <end position="270"/>
    </location>
</feature>